<keyword evidence="7" id="KW-1185">Reference proteome</keyword>
<dbReference type="SUPFAM" id="SSF48726">
    <property type="entry name" value="Immunoglobulin"/>
    <property type="match status" value="1"/>
</dbReference>
<comment type="subcellular location">
    <subcellularLocation>
        <location evidence="1">Membrane</location>
    </subcellularLocation>
</comment>
<proteinExistence type="predicted"/>
<organism evidence="6 7">
    <name type="scientific">Periophthalmus magnuspinnatus</name>
    <dbReference type="NCBI Taxonomy" id="409849"/>
    <lineage>
        <taxon>Eukaryota</taxon>
        <taxon>Metazoa</taxon>
        <taxon>Chordata</taxon>
        <taxon>Craniata</taxon>
        <taxon>Vertebrata</taxon>
        <taxon>Euteleostomi</taxon>
        <taxon>Actinopterygii</taxon>
        <taxon>Neopterygii</taxon>
        <taxon>Teleostei</taxon>
        <taxon>Neoteleostei</taxon>
        <taxon>Acanthomorphata</taxon>
        <taxon>Gobiaria</taxon>
        <taxon>Gobiiformes</taxon>
        <taxon>Gobioidei</taxon>
        <taxon>Gobiidae</taxon>
        <taxon>Oxudercinae</taxon>
        <taxon>Periophthalmus</taxon>
    </lineage>
</organism>
<evidence type="ECO:0000259" key="5">
    <source>
        <dbReference type="SMART" id="SM00409"/>
    </source>
</evidence>
<dbReference type="InterPro" id="IPR036179">
    <property type="entry name" value="Ig-like_dom_sf"/>
</dbReference>
<reference evidence="6" key="2">
    <citation type="submission" date="2025-09" db="UniProtKB">
        <authorList>
            <consortium name="Ensembl"/>
        </authorList>
    </citation>
    <scope>IDENTIFICATION</scope>
</reference>
<dbReference type="Pfam" id="PF07686">
    <property type="entry name" value="V-set"/>
    <property type="match status" value="1"/>
</dbReference>
<keyword evidence="3" id="KW-0472">Membrane</keyword>
<dbReference type="GO" id="GO:0005886">
    <property type="term" value="C:plasma membrane"/>
    <property type="evidence" value="ECO:0007669"/>
    <property type="project" value="TreeGrafter"/>
</dbReference>
<feature type="signal peptide" evidence="4">
    <location>
        <begin position="1"/>
        <end position="23"/>
    </location>
</feature>
<dbReference type="STRING" id="409849.ENSPMGP00000027993"/>
<evidence type="ECO:0000256" key="1">
    <source>
        <dbReference type="ARBA" id="ARBA00004370"/>
    </source>
</evidence>
<keyword evidence="4" id="KW-0732">Signal</keyword>
<evidence type="ECO:0000256" key="2">
    <source>
        <dbReference type="ARBA" id="ARBA00022692"/>
    </source>
</evidence>
<sequence length="117" mass="13139">MLNDIPLKLLDFLFLFFCSFIYAYTGGDAKVSCSYPAGYETYEKYLCTEACTDNDVLVKTTKQTATRYSTSDHQQTRIFTVTISSVQMSDAGNYWCGVSRSGKDIYTSVTVHVKSSK</sequence>
<evidence type="ECO:0000313" key="7">
    <source>
        <dbReference type="Proteomes" id="UP000261520"/>
    </source>
</evidence>
<dbReference type="PANTHER" id="PTHR11860:SF118">
    <property type="entry name" value="CMRF35-LIKE MOLECULE 3-RELATED"/>
    <property type="match status" value="1"/>
</dbReference>
<feature type="chain" id="PRO_5017381619" description="Immunoglobulin domain-containing protein" evidence="4">
    <location>
        <begin position="24"/>
        <end position="117"/>
    </location>
</feature>
<dbReference type="SMART" id="SM00409">
    <property type="entry name" value="IG"/>
    <property type="match status" value="1"/>
</dbReference>
<dbReference type="Gene3D" id="2.60.40.10">
    <property type="entry name" value="Immunoglobulins"/>
    <property type="match status" value="1"/>
</dbReference>
<feature type="domain" description="Immunoglobulin" evidence="5">
    <location>
        <begin position="18"/>
        <end position="114"/>
    </location>
</feature>
<accession>A0A3B4BDX8</accession>
<protein>
    <recommendedName>
        <fullName evidence="5">Immunoglobulin domain-containing protein</fullName>
    </recommendedName>
</protein>
<dbReference type="Proteomes" id="UP000261520">
    <property type="component" value="Unplaced"/>
</dbReference>
<dbReference type="GO" id="GO:0004888">
    <property type="term" value="F:transmembrane signaling receptor activity"/>
    <property type="evidence" value="ECO:0007669"/>
    <property type="project" value="TreeGrafter"/>
</dbReference>
<dbReference type="InterPro" id="IPR013783">
    <property type="entry name" value="Ig-like_fold"/>
</dbReference>
<dbReference type="InterPro" id="IPR050671">
    <property type="entry name" value="CD300_family_receptors"/>
</dbReference>
<keyword evidence="2" id="KW-0812">Transmembrane</keyword>
<evidence type="ECO:0000256" key="4">
    <source>
        <dbReference type="SAM" id="SignalP"/>
    </source>
</evidence>
<evidence type="ECO:0000256" key="3">
    <source>
        <dbReference type="ARBA" id="ARBA00023136"/>
    </source>
</evidence>
<dbReference type="AlphaFoldDB" id="A0A3B4BDX8"/>
<name>A0A3B4BDX8_9GOBI</name>
<dbReference type="Ensembl" id="ENSPMGT00000029815.1">
    <property type="protein sequence ID" value="ENSPMGP00000027993.1"/>
    <property type="gene ID" value="ENSPMGG00000022570.1"/>
</dbReference>
<dbReference type="InterPro" id="IPR013106">
    <property type="entry name" value="Ig_V-set"/>
</dbReference>
<evidence type="ECO:0000313" key="6">
    <source>
        <dbReference type="Ensembl" id="ENSPMGP00000027993.1"/>
    </source>
</evidence>
<reference evidence="6" key="1">
    <citation type="submission" date="2025-08" db="UniProtKB">
        <authorList>
            <consortium name="Ensembl"/>
        </authorList>
    </citation>
    <scope>IDENTIFICATION</scope>
</reference>
<dbReference type="PANTHER" id="PTHR11860">
    <property type="entry name" value="POLYMERIC-IMMUNOGLOBULIN RECEPTOR"/>
    <property type="match status" value="1"/>
</dbReference>
<dbReference type="InterPro" id="IPR003599">
    <property type="entry name" value="Ig_sub"/>
</dbReference>